<dbReference type="AlphaFoldDB" id="A0A0F9UUG7"/>
<dbReference type="EMBL" id="LAZR01000071">
    <property type="protein sequence ID" value="KKN95344.1"/>
    <property type="molecule type" value="Genomic_DNA"/>
</dbReference>
<name>A0A0F9UUG7_9ZZZZ</name>
<feature type="compositionally biased region" description="Low complexity" evidence="1">
    <location>
        <begin position="52"/>
        <end position="63"/>
    </location>
</feature>
<gene>
    <name evidence="2" type="ORF">LCGC14_0178710</name>
</gene>
<accession>A0A0F9UUG7</accession>
<reference evidence="2" key="1">
    <citation type="journal article" date="2015" name="Nature">
        <title>Complex archaea that bridge the gap between prokaryotes and eukaryotes.</title>
        <authorList>
            <person name="Spang A."/>
            <person name="Saw J.H."/>
            <person name="Jorgensen S.L."/>
            <person name="Zaremba-Niedzwiedzka K."/>
            <person name="Martijn J."/>
            <person name="Lind A.E."/>
            <person name="van Eijk R."/>
            <person name="Schleper C."/>
            <person name="Guy L."/>
            <person name="Ettema T.J."/>
        </authorList>
    </citation>
    <scope>NUCLEOTIDE SEQUENCE</scope>
</reference>
<evidence type="ECO:0000313" key="2">
    <source>
        <dbReference type="EMBL" id="KKN95344.1"/>
    </source>
</evidence>
<comment type="caution">
    <text evidence="2">The sequence shown here is derived from an EMBL/GenBank/DDBJ whole genome shotgun (WGS) entry which is preliminary data.</text>
</comment>
<evidence type="ECO:0008006" key="3">
    <source>
        <dbReference type="Google" id="ProtNLM"/>
    </source>
</evidence>
<feature type="region of interest" description="Disordered" evidence="1">
    <location>
        <begin position="52"/>
        <end position="78"/>
    </location>
</feature>
<evidence type="ECO:0000256" key="1">
    <source>
        <dbReference type="SAM" id="MobiDB-lite"/>
    </source>
</evidence>
<protein>
    <recommendedName>
        <fullName evidence="3">DNA polymerase III subunit chi</fullName>
    </recommendedName>
</protein>
<organism evidence="2">
    <name type="scientific">marine sediment metagenome</name>
    <dbReference type="NCBI Taxonomy" id="412755"/>
    <lineage>
        <taxon>unclassified sequences</taxon>
        <taxon>metagenomes</taxon>
        <taxon>ecological metagenomes</taxon>
    </lineage>
</organism>
<sequence length="160" mass="17976">MTHDPSEPSRLLKDLESIRILLDEQPDATASVERPLPHADIPLLQDVISEQLPMAEAPAAAPELAPPTPDRPHNPFLPYDSLARLAEERLQLDRLMAGHIPPPRDSVHTGAREVRLEARLQAEVQLVLQDVIDDMIPAIEAELRNRLRGKLEEIVRQQLK</sequence>
<proteinExistence type="predicted"/>